<evidence type="ECO:0000256" key="1">
    <source>
        <dbReference type="SAM" id="SignalP"/>
    </source>
</evidence>
<proteinExistence type="predicted"/>
<comment type="caution">
    <text evidence="2">The sequence shown here is derived from an EMBL/GenBank/DDBJ whole genome shotgun (WGS) entry which is preliminary data.</text>
</comment>
<evidence type="ECO:0000313" key="2">
    <source>
        <dbReference type="EMBL" id="KAA2239987.1"/>
    </source>
</evidence>
<protein>
    <recommendedName>
        <fullName evidence="4">Substrate import-associated zinc metallohydrolase lipoprotein</fullName>
    </recommendedName>
</protein>
<keyword evidence="1" id="KW-0732">Signal</keyword>
<dbReference type="SUPFAM" id="SSF55486">
    <property type="entry name" value="Metalloproteases ('zincins'), catalytic domain"/>
    <property type="match status" value="1"/>
</dbReference>
<dbReference type="EMBL" id="VUOC01000004">
    <property type="protein sequence ID" value="KAA2239987.1"/>
    <property type="molecule type" value="Genomic_DNA"/>
</dbReference>
<keyword evidence="3" id="KW-1185">Reference proteome</keyword>
<dbReference type="Gene3D" id="3.40.390.70">
    <property type="match status" value="1"/>
</dbReference>
<accession>A0A5B2VP64</accession>
<feature type="signal peptide" evidence="1">
    <location>
        <begin position="1"/>
        <end position="21"/>
    </location>
</feature>
<organism evidence="2 3">
    <name type="scientific">Chitinophaga agrisoli</name>
    <dbReference type="NCBI Taxonomy" id="2607653"/>
    <lineage>
        <taxon>Bacteria</taxon>
        <taxon>Pseudomonadati</taxon>
        <taxon>Bacteroidota</taxon>
        <taxon>Chitinophagia</taxon>
        <taxon>Chitinophagales</taxon>
        <taxon>Chitinophagaceae</taxon>
        <taxon>Chitinophaga</taxon>
    </lineage>
</organism>
<evidence type="ECO:0000313" key="3">
    <source>
        <dbReference type="Proteomes" id="UP000324611"/>
    </source>
</evidence>
<reference evidence="2 3" key="2">
    <citation type="submission" date="2019-09" db="EMBL/GenBank/DDBJ databases">
        <authorList>
            <person name="Jin C."/>
        </authorList>
    </citation>
    <scope>NUCLEOTIDE SEQUENCE [LARGE SCALE GENOMIC DNA]</scope>
    <source>
        <strain evidence="2 3">BN140078</strain>
    </source>
</reference>
<dbReference type="Pfam" id="PF15890">
    <property type="entry name" value="Peptidase_Mx1"/>
    <property type="match status" value="1"/>
</dbReference>
<dbReference type="AlphaFoldDB" id="A0A5B2VP64"/>
<feature type="chain" id="PRO_5022903905" description="Substrate import-associated zinc metallohydrolase lipoprotein" evidence="1">
    <location>
        <begin position="22"/>
        <end position="302"/>
    </location>
</feature>
<dbReference type="RefSeq" id="WP_149841164.1">
    <property type="nucleotide sequence ID" value="NZ_VUOC01000004.1"/>
</dbReference>
<evidence type="ECO:0008006" key="4">
    <source>
        <dbReference type="Google" id="ProtNLM"/>
    </source>
</evidence>
<dbReference type="Proteomes" id="UP000324611">
    <property type="component" value="Unassembled WGS sequence"/>
</dbReference>
<gene>
    <name evidence="2" type="ORF">F0L74_27795</name>
</gene>
<reference evidence="2 3" key="1">
    <citation type="submission" date="2019-09" db="EMBL/GenBank/DDBJ databases">
        <title>Chitinophaga ginsengihumi sp. nov., isolated from soil of ginseng rhizosphere.</title>
        <authorList>
            <person name="Lee J."/>
        </authorList>
    </citation>
    <scope>NUCLEOTIDE SEQUENCE [LARGE SCALE GENOMIC DNA]</scope>
    <source>
        <strain evidence="2 3">BN140078</strain>
    </source>
</reference>
<dbReference type="InterPro" id="IPR030890">
    <property type="entry name" value="LP_HExxH_w_TonB"/>
</dbReference>
<name>A0A5B2VP64_9BACT</name>
<dbReference type="PROSITE" id="PS51257">
    <property type="entry name" value="PROKAR_LIPOPROTEIN"/>
    <property type="match status" value="1"/>
</dbReference>
<sequence length="302" mass="34335">MKHIQLLLLLFAAAWFTSCSKEDDLGPIEDIPGLGGDSWVQGPLDKWLYDTLTAPYNIAVKYKWDQFEFELNKTLVPVKEEKVIPVMDAIKKVWINNYIAEAGLTFFKKYSPKFFILSGSASWNENGTITLGTAEGGRKVVLYLLNDFRTKGMPGYQPSDSVTVKQMFHVIEHEFGHILHQTVMYPQEFKQITTGYYTGNWNNISDYAAHQDGFVTAYAMSGYDDDFVEMISMMLVEGKGGFDAIVNSIPPEGSINGVSQADARARLRKKEAMVVDYFKTVWKIDFYHLQAATRHTIEQLLY</sequence>
<dbReference type="NCBIfam" id="TIGR04549">
    <property type="entry name" value="LP_HExxH_w_tonB"/>
    <property type="match status" value="1"/>
</dbReference>